<dbReference type="EMBL" id="SMGK01000001">
    <property type="protein sequence ID" value="TCK75073.1"/>
    <property type="molecule type" value="Genomic_DNA"/>
</dbReference>
<comment type="caution">
    <text evidence="7">The sequence shown here is derived from an EMBL/GenBank/DDBJ whole genome shotgun (WGS) entry which is preliminary data.</text>
</comment>
<dbReference type="GO" id="GO:0071973">
    <property type="term" value="P:bacterial-type flagellum-dependent cell motility"/>
    <property type="evidence" value="ECO:0007669"/>
    <property type="project" value="InterPro"/>
</dbReference>
<dbReference type="PANTHER" id="PTHR34653:SF1">
    <property type="entry name" value="FLAGELLAR HOOK-BASAL BODY COMPLEX PROTEIN FLIE"/>
    <property type="match status" value="1"/>
</dbReference>
<keyword evidence="7" id="KW-0282">Flagellum</keyword>
<protein>
    <recommendedName>
        <fullName evidence="4 5">Flagellar hook-basal body complex protein FliE</fullName>
    </recommendedName>
</protein>
<dbReference type="AlphaFoldDB" id="A0A4R1LE20"/>
<keyword evidence="3 4" id="KW-0975">Bacterial flagellum</keyword>
<keyword evidence="8" id="KW-1185">Reference proteome</keyword>
<dbReference type="NCBIfam" id="TIGR00205">
    <property type="entry name" value="fliE"/>
    <property type="match status" value="1"/>
</dbReference>
<dbReference type="HAMAP" id="MF_00724">
    <property type="entry name" value="FliE"/>
    <property type="match status" value="1"/>
</dbReference>
<comment type="similarity">
    <text evidence="2 4">Belongs to the FliE family.</text>
</comment>
<dbReference type="PANTHER" id="PTHR34653">
    <property type="match status" value="1"/>
</dbReference>
<dbReference type="GO" id="GO:0005198">
    <property type="term" value="F:structural molecule activity"/>
    <property type="evidence" value="ECO:0007669"/>
    <property type="project" value="UniProtKB-UniRule"/>
</dbReference>
<evidence type="ECO:0000256" key="2">
    <source>
        <dbReference type="ARBA" id="ARBA00009272"/>
    </source>
</evidence>
<gene>
    <name evidence="4" type="primary">fliE</name>
    <name evidence="7" type="ORF">C7378_0052</name>
</gene>
<feature type="compositionally biased region" description="Low complexity" evidence="6">
    <location>
        <begin position="12"/>
        <end position="23"/>
    </location>
</feature>
<evidence type="ECO:0000256" key="3">
    <source>
        <dbReference type="ARBA" id="ARBA00023143"/>
    </source>
</evidence>
<comment type="subcellular location">
    <subcellularLocation>
        <location evidence="1 4">Bacterial flagellum basal body</location>
    </subcellularLocation>
</comment>
<dbReference type="GO" id="GO:0003774">
    <property type="term" value="F:cytoskeletal motor activity"/>
    <property type="evidence" value="ECO:0007669"/>
    <property type="project" value="InterPro"/>
</dbReference>
<name>A0A4R1LE20_9BACT</name>
<evidence type="ECO:0000313" key="8">
    <source>
        <dbReference type="Proteomes" id="UP000295210"/>
    </source>
</evidence>
<sequence length="95" mass="9959">MQINPLAASSVAGAFASQPASSQQPFSGLFREAVNNVQQLESKASSTVEGLLSGSGVDVHTAMIATEKSDMAFELALSVRSKAVSAYQAMMNMQF</sequence>
<evidence type="ECO:0000256" key="1">
    <source>
        <dbReference type="ARBA" id="ARBA00004117"/>
    </source>
</evidence>
<dbReference type="GO" id="GO:0009425">
    <property type="term" value="C:bacterial-type flagellum basal body"/>
    <property type="evidence" value="ECO:0007669"/>
    <property type="project" value="UniProtKB-SubCell"/>
</dbReference>
<evidence type="ECO:0000256" key="6">
    <source>
        <dbReference type="SAM" id="MobiDB-lite"/>
    </source>
</evidence>
<reference evidence="7 8" key="1">
    <citation type="submission" date="2019-03" db="EMBL/GenBank/DDBJ databases">
        <title>Genomic Encyclopedia of Type Strains, Phase IV (KMG-IV): sequencing the most valuable type-strain genomes for metagenomic binning, comparative biology and taxonomic classification.</title>
        <authorList>
            <person name="Goeker M."/>
        </authorList>
    </citation>
    <scope>NUCLEOTIDE SEQUENCE [LARGE SCALE GENOMIC DNA]</scope>
    <source>
        <strain evidence="7 8">DSM 103428</strain>
    </source>
</reference>
<keyword evidence="7" id="KW-0966">Cell projection</keyword>
<dbReference type="OrthoDB" id="9812413at2"/>
<evidence type="ECO:0000256" key="5">
    <source>
        <dbReference type="NCBIfam" id="TIGR00205"/>
    </source>
</evidence>
<keyword evidence="7" id="KW-0969">Cilium</keyword>
<dbReference type="PRINTS" id="PR01006">
    <property type="entry name" value="FLGHOOKFLIE"/>
</dbReference>
<accession>A0A4R1LE20</accession>
<proteinExistence type="inferred from homology"/>
<organism evidence="7 8">
    <name type="scientific">Acidipila rosea</name>
    <dbReference type="NCBI Taxonomy" id="768535"/>
    <lineage>
        <taxon>Bacteria</taxon>
        <taxon>Pseudomonadati</taxon>
        <taxon>Acidobacteriota</taxon>
        <taxon>Terriglobia</taxon>
        <taxon>Terriglobales</taxon>
        <taxon>Acidobacteriaceae</taxon>
        <taxon>Acidipila</taxon>
    </lineage>
</organism>
<evidence type="ECO:0000313" key="7">
    <source>
        <dbReference type="EMBL" id="TCK75073.1"/>
    </source>
</evidence>
<evidence type="ECO:0000256" key="4">
    <source>
        <dbReference type="HAMAP-Rule" id="MF_00724"/>
    </source>
</evidence>
<dbReference type="RefSeq" id="WP_131990563.1">
    <property type="nucleotide sequence ID" value="NZ_SMGK01000001.1"/>
</dbReference>
<dbReference type="InterPro" id="IPR001624">
    <property type="entry name" value="FliE"/>
</dbReference>
<dbReference type="Pfam" id="PF02049">
    <property type="entry name" value="FliE"/>
    <property type="match status" value="1"/>
</dbReference>
<dbReference type="Proteomes" id="UP000295210">
    <property type="component" value="Unassembled WGS sequence"/>
</dbReference>
<feature type="region of interest" description="Disordered" evidence="6">
    <location>
        <begin position="1"/>
        <end position="23"/>
    </location>
</feature>